<feature type="non-terminal residue" evidence="4">
    <location>
        <position position="1"/>
    </location>
</feature>
<dbReference type="PANTHER" id="PTHR34137">
    <property type="entry name" value="EXODEOXYRIBONUCLEASE 7 SMALL SUBUNIT"/>
    <property type="match status" value="1"/>
</dbReference>
<evidence type="ECO:0000256" key="2">
    <source>
        <dbReference type="ARBA" id="ARBA00022722"/>
    </source>
</evidence>
<dbReference type="HAMAP" id="MF_00337">
    <property type="entry name" value="Exonuc_7_S"/>
    <property type="match status" value="1"/>
</dbReference>
<proteinExistence type="inferred from homology"/>
<dbReference type="SUPFAM" id="SSF116842">
    <property type="entry name" value="XseB-like"/>
    <property type="match status" value="1"/>
</dbReference>
<protein>
    <submittedName>
        <fullName evidence="4">Uncharacterized protein</fullName>
    </submittedName>
</protein>
<keyword evidence="2" id="KW-0540">Nuclease</keyword>
<dbReference type="PANTHER" id="PTHR34137:SF1">
    <property type="entry name" value="EXODEOXYRIBONUCLEASE 7 SMALL SUBUNIT"/>
    <property type="match status" value="1"/>
</dbReference>
<dbReference type="Gene3D" id="1.10.287.1040">
    <property type="entry name" value="Exonuclease VII, small subunit"/>
    <property type="match status" value="1"/>
</dbReference>
<accession>A0A382BAW6</accession>
<dbReference type="GO" id="GO:0005829">
    <property type="term" value="C:cytosol"/>
    <property type="evidence" value="ECO:0007669"/>
    <property type="project" value="TreeGrafter"/>
</dbReference>
<evidence type="ECO:0000313" key="4">
    <source>
        <dbReference type="EMBL" id="SVB10681.1"/>
    </source>
</evidence>
<keyword evidence="3" id="KW-0378">Hydrolase</keyword>
<dbReference type="EMBL" id="UINC01028887">
    <property type="protein sequence ID" value="SVB10681.1"/>
    <property type="molecule type" value="Genomic_DNA"/>
</dbReference>
<dbReference type="GO" id="GO:0008855">
    <property type="term" value="F:exodeoxyribonuclease VII activity"/>
    <property type="evidence" value="ECO:0007669"/>
    <property type="project" value="InterPro"/>
</dbReference>
<name>A0A382BAW6_9ZZZZ</name>
<reference evidence="4" key="1">
    <citation type="submission" date="2018-05" db="EMBL/GenBank/DDBJ databases">
        <authorList>
            <person name="Lanie J.A."/>
            <person name="Ng W.-L."/>
            <person name="Kazmierczak K.M."/>
            <person name="Andrzejewski T.M."/>
            <person name="Davidsen T.M."/>
            <person name="Wayne K.J."/>
            <person name="Tettelin H."/>
            <person name="Glass J.I."/>
            <person name="Rusch D."/>
            <person name="Podicherti R."/>
            <person name="Tsui H.-C.T."/>
            <person name="Winkler M.E."/>
        </authorList>
    </citation>
    <scope>NUCLEOTIDE SEQUENCE</scope>
</reference>
<dbReference type="GO" id="GO:0006308">
    <property type="term" value="P:DNA catabolic process"/>
    <property type="evidence" value="ECO:0007669"/>
    <property type="project" value="InterPro"/>
</dbReference>
<dbReference type="InterPro" id="IPR037004">
    <property type="entry name" value="Exonuc_VII_ssu_sf"/>
</dbReference>
<evidence type="ECO:0000256" key="3">
    <source>
        <dbReference type="ARBA" id="ARBA00022801"/>
    </source>
</evidence>
<dbReference type="AlphaFoldDB" id="A0A382BAW6"/>
<organism evidence="4">
    <name type="scientific">marine metagenome</name>
    <dbReference type="NCBI Taxonomy" id="408172"/>
    <lineage>
        <taxon>unclassified sequences</taxon>
        <taxon>metagenomes</taxon>
        <taxon>ecological metagenomes</taxon>
    </lineage>
</organism>
<dbReference type="InterPro" id="IPR003761">
    <property type="entry name" value="Exonuc_VII_S"/>
</dbReference>
<dbReference type="NCBIfam" id="TIGR01280">
    <property type="entry name" value="xseB"/>
    <property type="match status" value="1"/>
</dbReference>
<dbReference type="Pfam" id="PF02609">
    <property type="entry name" value="Exonuc_VII_S"/>
    <property type="match status" value="1"/>
</dbReference>
<dbReference type="GO" id="GO:0009318">
    <property type="term" value="C:exodeoxyribonuclease VII complex"/>
    <property type="evidence" value="ECO:0007669"/>
    <property type="project" value="InterPro"/>
</dbReference>
<sequence>VAAKKKQSAGTPGEVPFEEGLKKLEGIVEEMEGDDLPLEKLLERYEEGTRLAKGCQAKLEDAELKIQKLQPNADGEDELVDDNSIEF</sequence>
<gene>
    <name evidence="4" type="ORF">METZ01_LOCUS163535</name>
</gene>
<evidence type="ECO:0000256" key="1">
    <source>
        <dbReference type="ARBA" id="ARBA00022490"/>
    </source>
</evidence>
<keyword evidence="1" id="KW-0963">Cytoplasm</keyword>